<dbReference type="PANTHER" id="PTHR45033:SF3">
    <property type="entry name" value="DEHYDROGENASE, PUTATIVE (AFU_ORTHOLOGUE AFUA_2G13270)-RELATED"/>
    <property type="match status" value="1"/>
</dbReference>
<dbReference type="Proteomes" id="UP000016923">
    <property type="component" value="Unassembled WGS sequence"/>
</dbReference>
<dbReference type="Pfam" id="PF08240">
    <property type="entry name" value="ADH_N"/>
    <property type="match status" value="1"/>
</dbReference>
<dbReference type="Gene3D" id="3.90.180.10">
    <property type="entry name" value="Medium-chain alcohol dehydrogenases, catalytic domain"/>
    <property type="match status" value="1"/>
</dbReference>
<dbReference type="InterPro" id="IPR011032">
    <property type="entry name" value="GroES-like_sf"/>
</dbReference>
<feature type="domain" description="Enoyl reductase (ER)" evidence="1">
    <location>
        <begin position="72"/>
        <end position="422"/>
    </location>
</feature>
<dbReference type="OMA" id="LNHHDLW"/>
<keyword evidence="3" id="KW-1185">Reference proteome</keyword>
<dbReference type="InterPro" id="IPR052711">
    <property type="entry name" value="Zinc_ADH-like"/>
</dbReference>
<accession>S3CCZ4</accession>
<dbReference type="InterPro" id="IPR020843">
    <property type="entry name" value="ER"/>
</dbReference>
<dbReference type="GO" id="GO:0016491">
    <property type="term" value="F:oxidoreductase activity"/>
    <property type="evidence" value="ECO:0007669"/>
    <property type="project" value="InterPro"/>
</dbReference>
<dbReference type="eggNOG" id="KOG1198">
    <property type="taxonomic scope" value="Eukaryota"/>
</dbReference>
<dbReference type="SUPFAM" id="SSF50129">
    <property type="entry name" value="GroES-like"/>
    <property type="match status" value="1"/>
</dbReference>
<name>S3CCZ4_OPHP1</name>
<dbReference type="InterPro" id="IPR013149">
    <property type="entry name" value="ADH-like_C"/>
</dbReference>
<dbReference type="HOGENOM" id="CLU_026673_3_4_1"/>
<organism evidence="2 3">
    <name type="scientific">Ophiostoma piceae (strain UAMH 11346)</name>
    <name type="common">Sap stain fungus</name>
    <dbReference type="NCBI Taxonomy" id="1262450"/>
    <lineage>
        <taxon>Eukaryota</taxon>
        <taxon>Fungi</taxon>
        <taxon>Dikarya</taxon>
        <taxon>Ascomycota</taxon>
        <taxon>Pezizomycotina</taxon>
        <taxon>Sordariomycetes</taxon>
        <taxon>Sordariomycetidae</taxon>
        <taxon>Ophiostomatales</taxon>
        <taxon>Ophiostomataceae</taxon>
        <taxon>Ophiostoma</taxon>
    </lineage>
</organism>
<evidence type="ECO:0000313" key="3">
    <source>
        <dbReference type="Proteomes" id="UP000016923"/>
    </source>
</evidence>
<dbReference type="FunFam" id="3.40.50.720:FF:000481">
    <property type="entry name" value="Alcohol dehydrogenase, variant"/>
    <property type="match status" value="1"/>
</dbReference>
<dbReference type="SMART" id="SM00829">
    <property type="entry name" value="PKS_ER"/>
    <property type="match status" value="1"/>
</dbReference>
<dbReference type="PANTHER" id="PTHR45033">
    <property type="match status" value="1"/>
</dbReference>
<dbReference type="InterPro" id="IPR013154">
    <property type="entry name" value="ADH-like_N"/>
</dbReference>
<proteinExistence type="predicted"/>
<dbReference type="Gene3D" id="3.40.50.720">
    <property type="entry name" value="NAD(P)-binding Rossmann-like Domain"/>
    <property type="match status" value="1"/>
</dbReference>
<evidence type="ECO:0000259" key="1">
    <source>
        <dbReference type="SMART" id="SM00829"/>
    </source>
</evidence>
<gene>
    <name evidence="2" type="ORF">F503_04976</name>
</gene>
<dbReference type="SUPFAM" id="SSF51735">
    <property type="entry name" value="NAD(P)-binding Rossmann-fold domains"/>
    <property type="match status" value="1"/>
</dbReference>
<evidence type="ECO:0000313" key="2">
    <source>
        <dbReference type="EMBL" id="EPE09881.1"/>
    </source>
</evidence>
<protein>
    <submittedName>
        <fullName evidence="2">Zinc-binding dehydrogenase</fullName>
    </submittedName>
</protein>
<dbReference type="VEuPathDB" id="FungiDB:F503_04976"/>
<dbReference type="OrthoDB" id="449487at2759"/>
<reference evidence="2 3" key="1">
    <citation type="journal article" date="2013" name="BMC Genomics">
        <title>The genome and transcriptome of the pine saprophyte Ophiostoma piceae, and a comparison with the bark beetle-associated pine pathogen Grosmannia clavigera.</title>
        <authorList>
            <person name="Haridas S."/>
            <person name="Wang Y."/>
            <person name="Lim L."/>
            <person name="Massoumi Alamouti S."/>
            <person name="Jackman S."/>
            <person name="Docking R."/>
            <person name="Robertson G."/>
            <person name="Birol I."/>
            <person name="Bohlmann J."/>
            <person name="Breuil C."/>
        </authorList>
    </citation>
    <scope>NUCLEOTIDE SEQUENCE [LARGE SCALE GENOMIC DNA]</scope>
    <source>
        <strain evidence="2 3">UAMH 11346</strain>
    </source>
</reference>
<dbReference type="AlphaFoldDB" id="S3CCZ4"/>
<dbReference type="EMBL" id="KE148146">
    <property type="protein sequence ID" value="EPE09881.1"/>
    <property type="molecule type" value="Genomic_DNA"/>
</dbReference>
<dbReference type="InterPro" id="IPR036291">
    <property type="entry name" value="NAD(P)-bd_dom_sf"/>
</dbReference>
<dbReference type="STRING" id="1262450.S3CCZ4"/>
<dbReference type="Pfam" id="PF00107">
    <property type="entry name" value="ADH_zinc_N"/>
    <property type="match status" value="1"/>
</dbReference>
<sequence length="439" mass="47174">MLAPRSWLLSTRTPSCRVNACLYQYHRPLPQLLPPSLCTAPFSCLYRSFLSSSSPKISNKMPVFLHVEKTEGKPGQVYFPLRLKETPKPTPGPGELLVRIRAAALNHRDLFIRQNLYPGISFENPMLADGFGIVEEVGSGCKRSDVAKVGAGVVLVPCRNWISDPIGSEDPNFSVIGGAAATTAGTGSEYQIVPEDDLELAPPHLSPAEIAAFPLVGLTAWRALVTKADVAKIVAFAKVPPNVLITGIGGGVAITAAQLAVAHGCRVYVTSGDPAKLQRAVSELGVSGGVSYRDADWDKQLLKKLPKERPYFDAIIDGAGGDIVKRGCRLLRTGGVISSYGMTVSPKMDWLMSAVLRNIDLKGSTMGSRDEFRDMVAFVRDKKIKPVVSRVVYGGLTEANLPAIETLFDDIKAGRQFGKLVLSFDQEPSGSGPDSPSKL</sequence>